<comment type="caution">
    <text evidence="3">The sequence shown here is derived from an EMBL/GenBank/DDBJ whole genome shotgun (WGS) entry which is preliminary data.</text>
</comment>
<protein>
    <recommendedName>
        <fullName evidence="2">DUF7730 domain-containing protein</fullName>
    </recommendedName>
</protein>
<dbReference type="InterPro" id="IPR056632">
    <property type="entry name" value="DUF7730"/>
</dbReference>
<evidence type="ECO:0000259" key="2">
    <source>
        <dbReference type="Pfam" id="PF24864"/>
    </source>
</evidence>
<evidence type="ECO:0000256" key="1">
    <source>
        <dbReference type="SAM" id="Phobius"/>
    </source>
</evidence>
<keyword evidence="1" id="KW-0812">Transmembrane</keyword>
<dbReference type="PANTHER" id="PTHR38790">
    <property type="entry name" value="2EXR DOMAIN-CONTAINING PROTEIN-RELATED"/>
    <property type="match status" value="1"/>
</dbReference>
<keyword evidence="4" id="KW-1185">Reference proteome</keyword>
<reference evidence="3" key="1">
    <citation type="submission" date="2023-03" db="EMBL/GenBank/DDBJ databases">
        <title>Complete genome of Cladonia borealis.</title>
        <authorList>
            <person name="Park H."/>
        </authorList>
    </citation>
    <scope>NUCLEOTIDE SEQUENCE</scope>
    <source>
        <strain evidence="3">ANT050790</strain>
    </source>
</reference>
<gene>
    <name evidence="3" type="ORF">JMJ35_003482</name>
</gene>
<dbReference type="EMBL" id="JAFEKC020000006">
    <property type="protein sequence ID" value="KAK0513760.1"/>
    <property type="molecule type" value="Genomic_DNA"/>
</dbReference>
<dbReference type="Pfam" id="PF24864">
    <property type="entry name" value="DUF7730"/>
    <property type="match status" value="1"/>
</dbReference>
<accession>A0AA39R2R1</accession>
<organism evidence="3 4">
    <name type="scientific">Cladonia borealis</name>
    <dbReference type="NCBI Taxonomy" id="184061"/>
    <lineage>
        <taxon>Eukaryota</taxon>
        <taxon>Fungi</taxon>
        <taxon>Dikarya</taxon>
        <taxon>Ascomycota</taxon>
        <taxon>Pezizomycotina</taxon>
        <taxon>Lecanoromycetes</taxon>
        <taxon>OSLEUM clade</taxon>
        <taxon>Lecanoromycetidae</taxon>
        <taxon>Lecanorales</taxon>
        <taxon>Lecanorineae</taxon>
        <taxon>Cladoniaceae</taxon>
        <taxon>Cladonia</taxon>
    </lineage>
</organism>
<dbReference type="AlphaFoldDB" id="A0AA39R2R1"/>
<dbReference type="Proteomes" id="UP001166286">
    <property type="component" value="Unassembled WGS sequence"/>
</dbReference>
<keyword evidence="1" id="KW-1133">Transmembrane helix</keyword>
<keyword evidence="1" id="KW-0472">Membrane</keyword>
<evidence type="ECO:0000313" key="3">
    <source>
        <dbReference type="EMBL" id="KAK0513760.1"/>
    </source>
</evidence>
<evidence type="ECO:0000313" key="4">
    <source>
        <dbReference type="Proteomes" id="UP001166286"/>
    </source>
</evidence>
<proteinExistence type="predicted"/>
<name>A0AA39R2R1_9LECA</name>
<sequence length="293" mass="34010">MARRRSSEVVEVIAIVVLLPFVFVWEVVAYGGKQTKKYIKRRNYDRKHGPPLPLPVQRKRALTSPMPADADNKDLFGRPKQKTYDQLQSAFFSKLPAEVRTMIYREVLCGPVPIVHIVTKKKRKLAHVRCRGLNDHDVDESGDSHIHTVGSPRTDKRGRDGNLLPLLQSCRRIYTEAIDILYSGNTFSFYHWSLFVYLSWTILPCRWESIQSIHFGFLQMHSEAWPICAFCWFGHHPYEHRERFCERDELLSSMRGLRRIKVTSPKTTGDGMLCIEARRILDFPGPDTVLEEI</sequence>
<feature type="domain" description="DUF7730" evidence="2">
    <location>
        <begin position="85"/>
        <end position="262"/>
    </location>
</feature>
<feature type="transmembrane region" description="Helical" evidence="1">
    <location>
        <begin position="12"/>
        <end position="32"/>
    </location>
</feature>